<dbReference type="CDD" id="cd06257">
    <property type="entry name" value="DnaJ"/>
    <property type="match status" value="1"/>
</dbReference>
<protein>
    <submittedName>
        <fullName evidence="1">Sti1 protein</fullName>
    </submittedName>
</protein>
<evidence type="ECO:0000313" key="2">
    <source>
        <dbReference type="Proteomes" id="UP000604046"/>
    </source>
</evidence>
<proteinExistence type="predicted"/>
<comment type="caution">
    <text evidence="1">The sequence shown here is derived from an EMBL/GenBank/DDBJ whole genome shotgun (WGS) entry which is preliminary data.</text>
</comment>
<sequence>MEAHDYDKGVNYYTVTLAVWDFAGPCVLGVDEYAPLEEIKKARSMFMQKHGHNLDSLHEKAYKKLSLIYHPDKMAGLSKEDCPEGM</sequence>
<dbReference type="InterPro" id="IPR036869">
    <property type="entry name" value="J_dom_sf"/>
</dbReference>
<dbReference type="SUPFAM" id="SSF46565">
    <property type="entry name" value="Chaperone J-domain"/>
    <property type="match status" value="1"/>
</dbReference>
<dbReference type="AlphaFoldDB" id="A0A812S521"/>
<dbReference type="EMBL" id="CAJNDS010002419">
    <property type="protein sequence ID" value="CAE7467290.1"/>
    <property type="molecule type" value="Genomic_DNA"/>
</dbReference>
<dbReference type="Proteomes" id="UP000604046">
    <property type="component" value="Unassembled WGS sequence"/>
</dbReference>
<accession>A0A812S521</accession>
<organism evidence="1 2">
    <name type="scientific">Symbiodinium natans</name>
    <dbReference type="NCBI Taxonomy" id="878477"/>
    <lineage>
        <taxon>Eukaryota</taxon>
        <taxon>Sar</taxon>
        <taxon>Alveolata</taxon>
        <taxon>Dinophyceae</taxon>
        <taxon>Suessiales</taxon>
        <taxon>Symbiodiniaceae</taxon>
        <taxon>Symbiodinium</taxon>
    </lineage>
</organism>
<keyword evidence="2" id="KW-1185">Reference proteome</keyword>
<dbReference type="OrthoDB" id="10250354at2759"/>
<reference evidence="1" key="1">
    <citation type="submission" date="2021-02" db="EMBL/GenBank/DDBJ databases">
        <authorList>
            <person name="Dougan E. K."/>
            <person name="Rhodes N."/>
            <person name="Thang M."/>
            <person name="Chan C."/>
        </authorList>
    </citation>
    <scope>NUCLEOTIDE SEQUENCE</scope>
</reference>
<dbReference type="Gene3D" id="1.10.287.110">
    <property type="entry name" value="DnaJ domain"/>
    <property type="match status" value="1"/>
</dbReference>
<gene>
    <name evidence="1" type="primary">sti1</name>
    <name evidence="1" type="ORF">SNAT2548_LOCUS26126</name>
</gene>
<dbReference type="InterPro" id="IPR001623">
    <property type="entry name" value="DnaJ_domain"/>
</dbReference>
<name>A0A812S521_9DINO</name>
<evidence type="ECO:0000313" key="1">
    <source>
        <dbReference type="EMBL" id="CAE7467290.1"/>
    </source>
</evidence>